<dbReference type="SUPFAM" id="SSF53955">
    <property type="entry name" value="Lysozyme-like"/>
    <property type="match status" value="1"/>
</dbReference>
<evidence type="ECO:0000256" key="2">
    <source>
        <dbReference type="ARBA" id="ARBA00022729"/>
    </source>
</evidence>
<dbReference type="Gene3D" id="1.25.20.10">
    <property type="entry name" value="Bacterial muramidases"/>
    <property type="match status" value="1"/>
</dbReference>
<feature type="signal peptide" evidence="3">
    <location>
        <begin position="1"/>
        <end position="25"/>
    </location>
</feature>
<feature type="domain" description="Lytic transglycosylase superhelical linker" evidence="5">
    <location>
        <begin position="404"/>
        <end position="461"/>
    </location>
</feature>
<evidence type="ECO:0000313" key="7">
    <source>
        <dbReference type="Proteomes" id="UP001501671"/>
    </source>
</evidence>
<dbReference type="InterPro" id="IPR037061">
    <property type="entry name" value="Lytic_TGlycoase_superhlx_L_sf"/>
</dbReference>
<dbReference type="EMBL" id="BAABFO010000002">
    <property type="protein sequence ID" value="GAA4324498.1"/>
    <property type="molecule type" value="Genomic_DNA"/>
</dbReference>
<keyword evidence="7" id="KW-1185">Reference proteome</keyword>
<name>A0ABP8GHK1_9BURK</name>
<feature type="domain" description="Transglycosylase SLT" evidence="4">
    <location>
        <begin position="486"/>
        <end position="587"/>
    </location>
</feature>
<dbReference type="PANTHER" id="PTHR37423">
    <property type="entry name" value="SOLUBLE LYTIC MUREIN TRANSGLYCOSYLASE-RELATED"/>
    <property type="match status" value="1"/>
</dbReference>
<feature type="chain" id="PRO_5045910684" evidence="3">
    <location>
        <begin position="26"/>
        <end position="650"/>
    </location>
</feature>
<dbReference type="InterPro" id="IPR023346">
    <property type="entry name" value="Lysozyme-like_dom_sf"/>
</dbReference>
<comment type="similarity">
    <text evidence="1">Belongs to the transglycosylase Slt family.</text>
</comment>
<dbReference type="Proteomes" id="UP001501671">
    <property type="component" value="Unassembled WGS sequence"/>
</dbReference>
<accession>A0ABP8GHK1</accession>
<organism evidence="6 7">
    <name type="scientific">Pigmentiphaga soli</name>
    <dbReference type="NCBI Taxonomy" id="1007095"/>
    <lineage>
        <taxon>Bacteria</taxon>
        <taxon>Pseudomonadati</taxon>
        <taxon>Pseudomonadota</taxon>
        <taxon>Betaproteobacteria</taxon>
        <taxon>Burkholderiales</taxon>
        <taxon>Alcaligenaceae</taxon>
        <taxon>Pigmentiphaga</taxon>
    </lineage>
</organism>
<dbReference type="InterPro" id="IPR008258">
    <property type="entry name" value="Transglycosylase_SLT_dom_1"/>
</dbReference>
<dbReference type="Pfam" id="PF14718">
    <property type="entry name" value="SLT_L"/>
    <property type="match status" value="1"/>
</dbReference>
<evidence type="ECO:0000259" key="4">
    <source>
        <dbReference type="Pfam" id="PF01464"/>
    </source>
</evidence>
<evidence type="ECO:0000256" key="3">
    <source>
        <dbReference type="SAM" id="SignalP"/>
    </source>
</evidence>
<evidence type="ECO:0000256" key="1">
    <source>
        <dbReference type="ARBA" id="ARBA00007734"/>
    </source>
</evidence>
<keyword evidence="2 3" id="KW-0732">Signal</keyword>
<evidence type="ECO:0000259" key="5">
    <source>
        <dbReference type="Pfam" id="PF14718"/>
    </source>
</evidence>
<dbReference type="CDD" id="cd13401">
    <property type="entry name" value="Slt70-like"/>
    <property type="match status" value="1"/>
</dbReference>
<sequence length="650" mass="72091">MACQTLLFRSCITALLALWLASAAAQGEPPGARDALLAARTAVQTGNADLLQALIPRIQGHVLAAYPEYWWLRQQLADPKKPVPEDGLRRFIEQHRGTYLAERLRGDWIAAAEKNGDYAAIRANADTTVTTPQIDCAILLARHDGGDAVTAQRAMAAFEPGDACWDLYDRLQADGVLQWDDLVVQLRAMTESNAVTAARRLARNLFDPAGQKAFAAALDKPMPWLVKADAPRDRESRERVVQALARLARNDLYAGYEYFERNWAQRLPAADAAWVRSQFALQAALKLDPVALDWYGASESARLTDYNAQWRVRAALRRSPIDWGLVQRYIGLLPAPLQDEPAWVYWRGRALVALGAQAEGQQAFRRIADRFDFYGQLAAEELGIPTTIPVSAPPVTPAELAQAQYNPGLQRALALFDLGWRTEAVREWNYALRGMDDRQLLAAAKLAHDDDIYDRAVNTADRTRSQHDFNLRFLMPFRDELVDKAREIGIDPTWVYGLIRQESRFVMNARSSAGASGLMQVMPATAKWVANRIGMRGYNPSGVTDFDTNLTLGTNYLRIVLDNLGGSALLASAGYNAGPRRPDAWRATLNGPVEGAIFAETIPFNETRDYVQKVLSNATYYAALFTGQPQSLKARLGTVIPLPVETTKIP</sequence>
<gene>
    <name evidence="6" type="ORF">GCM10023144_06100</name>
</gene>
<reference evidence="7" key="1">
    <citation type="journal article" date="2019" name="Int. J. Syst. Evol. Microbiol.">
        <title>The Global Catalogue of Microorganisms (GCM) 10K type strain sequencing project: providing services to taxonomists for standard genome sequencing and annotation.</title>
        <authorList>
            <consortium name="The Broad Institute Genomics Platform"/>
            <consortium name="The Broad Institute Genome Sequencing Center for Infectious Disease"/>
            <person name="Wu L."/>
            <person name="Ma J."/>
        </authorList>
    </citation>
    <scope>NUCLEOTIDE SEQUENCE [LARGE SCALE GENOMIC DNA]</scope>
    <source>
        <strain evidence="7">JCM 17666</strain>
    </source>
</reference>
<dbReference type="SUPFAM" id="SSF48435">
    <property type="entry name" value="Bacterial muramidases"/>
    <property type="match status" value="1"/>
</dbReference>
<comment type="caution">
    <text evidence="6">The sequence shown here is derived from an EMBL/GenBank/DDBJ whole genome shotgun (WGS) entry which is preliminary data.</text>
</comment>
<dbReference type="Pfam" id="PF01464">
    <property type="entry name" value="SLT"/>
    <property type="match status" value="1"/>
</dbReference>
<dbReference type="Gene3D" id="1.10.1240.20">
    <property type="entry name" value="Lytic transglycosylase, superhelical linker domain"/>
    <property type="match status" value="1"/>
</dbReference>
<dbReference type="InterPro" id="IPR008939">
    <property type="entry name" value="Lytic_TGlycosylase_superhlx_U"/>
</dbReference>
<protein>
    <submittedName>
        <fullName evidence="6">Lytic transglycosylase domain-containing protein</fullName>
    </submittedName>
</protein>
<dbReference type="Gene3D" id="1.10.530.10">
    <property type="match status" value="1"/>
</dbReference>
<evidence type="ECO:0000313" key="6">
    <source>
        <dbReference type="EMBL" id="GAA4324498.1"/>
    </source>
</evidence>
<proteinExistence type="inferred from homology"/>
<dbReference type="RefSeq" id="WP_345246201.1">
    <property type="nucleotide sequence ID" value="NZ_BAABFO010000002.1"/>
</dbReference>
<dbReference type="InterPro" id="IPR012289">
    <property type="entry name" value="Lytic_TGlycosylase_superhlx_L"/>
</dbReference>
<dbReference type="PANTHER" id="PTHR37423:SF5">
    <property type="entry name" value="SOLUBLE LYTIC MUREIN TRANSGLYCOSYLASE"/>
    <property type="match status" value="1"/>
</dbReference>